<dbReference type="AlphaFoldDB" id="A0A7W6W9L6"/>
<accession>A0A7W6W9L6</accession>
<feature type="region of interest" description="Disordered" evidence="1">
    <location>
        <begin position="251"/>
        <end position="332"/>
    </location>
</feature>
<sequence length="445" mass="47747">MNRRNVSRATGPTPASLLTLAAAGLASLVWLGLVHRYVADGPGWGQVMASHPTDFAVFLASIGAPLAAVWLIAAFVLLALGQRRLQEAVLQAQWQAGRTAGDIEALVRTSIEMQEQARRQSFLNGADLALKDLNSQAGMLIGRLGVLGAEDTEYLWALHAAGDPWAFCHAILERSVAERFVDDLADRVINDEVALGGLYRFLRRYDRLSALAKEYDADKLVREVLEDSPLDRVHALFQAVAAVVHQRLGPPPAAITPGTEGSALETAPPPDDWTAVAEPGSGWNDVLEERDGPPQSRGWTGEPDMPDRPPPGYGEGPIGPGVDGRGHEPRDGFADRVVRGLEAVLGPAGPIGRLTDDMRLRLADWRHGRGARRSPGGWSPKDDEYPAMDPESPSRPWPQAGADAPRGPGLTAGDVAVDDRPPDPRGPEYPARGAGLDGGRREPEM</sequence>
<evidence type="ECO:0000256" key="2">
    <source>
        <dbReference type="SAM" id="Phobius"/>
    </source>
</evidence>
<name>A0A7W6W9L6_9PROT</name>
<keyword evidence="2" id="KW-0472">Membrane</keyword>
<protein>
    <submittedName>
        <fullName evidence="3">Uncharacterized protein</fullName>
    </submittedName>
</protein>
<feature type="compositionally biased region" description="Basic and acidic residues" evidence="1">
    <location>
        <begin position="417"/>
        <end position="426"/>
    </location>
</feature>
<keyword evidence="2" id="KW-0812">Transmembrane</keyword>
<keyword evidence="2" id="KW-1133">Transmembrane helix</keyword>
<evidence type="ECO:0000313" key="4">
    <source>
        <dbReference type="Proteomes" id="UP000554286"/>
    </source>
</evidence>
<organism evidence="3 4">
    <name type="scientific">Roseospira visakhapatnamensis</name>
    <dbReference type="NCBI Taxonomy" id="390880"/>
    <lineage>
        <taxon>Bacteria</taxon>
        <taxon>Pseudomonadati</taxon>
        <taxon>Pseudomonadota</taxon>
        <taxon>Alphaproteobacteria</taxon>
        <taxon>Rhodospirillales</taxon>
        <taxon>Rhodospirillaceae</taxon>
        <taxon>Roseospira</taxon>
    </lineage>
</organism>
<feature type="compositionally biased region" description="Gly residues" evidence="1">
    <location>
        <begin position="313"/>
        <end position="323"/>
    </location>
</feature>
<dbReference type="EMBL" id="JACIGK010000010">
    <property type="protein sequence ID" value="MBB4265999.1"/>
    <property type="molecule type" value="Genomic_DNA"/>
</dbReference>
<feature type="transmembrane region" description="Helical" evidence="2">
    <location>
        <begin position="55"/>
        <end position="80"/>
    </location>
</feature>
<reference evidence="3 4" key="1">
    <citation type="submission" date="2020-08" db="EMBL/GenBank/DDBJ databases">
        <title>Genome sequencing of Purple Non-Sulfur Bacteria from various extreme environments.</title>
        <authorList>
            <person name="Mayer M."/>
        </authorList>
    </citation>
    <scope>NUCLEOTIDE SEQUENCE [LARGE SCALE GENOMIC DNA]</scope>
    <source>
        <strain evidence="3 4">JA131</strain>
    </source>
</reference>
<feature type="region of interest" description="Disordered" evidence="1">
    <location>
        <begin position="365"/>
        <end position="445"/>
    </location>
</feature>
<keyword evidence="4" id="KW-1185">Reference proteome</keyword>
<dbReference type="Proteomes" id="UP000554286">
    <property type="component" value="Unassembled WGS sequence"/>
</dbReference>
<gene>
    <name evidence="3" type="ORF">GGD89_001625</name>
</gene>
<evidence type="ECO:0000313" key="3">
    <source>
        <dbReference type="EMBL" id="MBB4265999.1"/>
    </source>
</evidence>
<comment type="caution">
    <text evidence="3">The sequence shown here is derived from an EMBL/GenBank/DDBJ whole genome shotgun (WGS) entry which is preliminary data.</text>
</comment>
<proteinExistence type="predicted"/>
<dbReference type="RefSeq" id="WP_184043933.1">
    <property type="nucleotide sequence ID" value="NZ_JACIGK010000010.1"/>
</dbReference>
<evidence type="ECO:0000256" key="1">
    <source>
        <dbReference type="SAM" id="MobiDB-lite"/>
    </source>
</evidence>